<dbReference type="STRING" id="1484.SA87_04410"/>
<dbReference type="PANTHER" id="PTHR35271">
    <property type="entry name" value="ABC TRANSPORTER, SUBSTRATE-BINDING LIPOPROTEIN-RELATED"/>
    <property type="match status" value="1"/>
</dbReference>
<comment type="caution">
    <text evidence="3">The sequence shown here is derived from an EMBL/GenBank/DDBJ whole genome shotgun (WGS) entry which is preliminary data.</text>
</comment>
<dbReference type="CDD" id="cd06325">
    <property type="entry name" value="PBP1_ABC_unchar_transporter"/>
    <property type="match status" value="1"/>
</dbReference>
<dbReference type="EMBL" id="PEBV01000016">
    <property type="protein sequence ID" value="PTQ53442.1"/>
    <property type="molecule type" value="Genomic_DNA"/>
</dbReference>
<dbReference type="Pfam" id="PF04392">
    <property type="entry name" value="ABC_sub_bind"/>
    <property type="match status" value="1"/>
</dbReference>
<dbReference type="Proteomes" id="UP000244180">
    <property type="component" value="Unassembled WGS sequence"/>
</dbReference>
<dbReference type="AlphaFoldDB" id="A0A132NCL2"/>
<evidence type="ECO:0000256" key="1">
    <source>
        <dbReference type="SAM" id="MobiDB-lite"/>
    </source>
</evidence>
<evidence type="ECO:0000313" key="5">
    <source>
        <dbReference type="Proteomes" id="UP000243024"/>
    </source>
</evidence>
<dbReference type="InterPro" id="IPR028082">
    <property type="entry name" value="Peripla_BP_I"/>
</dbReference>
<dbReference type="InterPro" id="IPR007487">
    <property type="entry name" value="ABC_transpt-TYRBP-like"/>
</dbReference>
<dbReference type="EMBL" id="JXBB01000008">
    <property type="protein sequence ID" value="OAR04927.1"/>
    <property type="molecule type" value="Genomic_DNA"/>
</dbReference>
<feature type="chain" id="PRO_5038292353" evidence="2">
    <location>
        <begin position="28"/>
        <end position="361"/>
    </location>
</feature>
<dbReference type="RefSeq" id="WP_066199306.1">
    <property type="nucleotide sequence ID" value="NZ_CBCSAS010000030.1"/>
</dbReference>
<protein>
    <submittedName>
        <fullName evidence="3 4">ABC transporter substrate-binding protein</fullName>
    </submittedName>
</protein>
<dbReference type="PROSITE" id="PS51257">
    <property type="entry name" value="PROKAR_LIPOPROTEIN"/>
    <property type="match status" value="1"/>
</dbReference>
<keyword evidence="2" id="KW-0732">Signal</keyword>
<dbReference type="Proteomes" id="UP000243024">
    <property type="component" value="Unassembled WGS sequence"/>
</dbReference>
<dbReference type="Gene3D" id="3.40.50.2300">
    <property type="match status" value="2"/>
</dbReference>
<evidence type="ECO:0000313" key="3">
    <source>
        <dbReference type="EMBL" id="OAR04927.1"/>
    </source>
</evidence>
<name>A0A132NCL2_HYDSH</name>
<sequence>MRRRGWSGWHKALGAFAALTLVLVAVSACGTGAGGKTSESGANGQASGGTTAGENGEPSGASAGTELKRIGITQIRSHPALDNARQGFIDALRDGGYVEGETVKYDIQNAEGSQDTAKQIADKFVADRVDLILAIATPTAQAVAEATKDIPIVITAVTDPVGAGLVESLERPGRNVTGTTDMNPVKEQLELAKRLAKGNRIGVLYNSGESNSLVQVEMAKEAAASLGLELVPKAVTNTSEVKQAAESLVGKVDALYIPTDNTVVSAIRAVVDVAESAKLPLIAAEGDSVKEGALITYGIDYYKLGYQTGEMAIKILKGEAKPESMPIERQKELKLYVNKTEADKIGLEIPRDLLERADVTY</sequence>
<reference evidence="3 5" key="1">
    <citation type="submission" date="2015-09" db="EMBL/GenBank/DDBJ databases">
        <title>Draft genome sequence of Hydrogenibacillus schlegelii DSM 2000.</title>
        <authorList>
            <person name="Hemp J."/>
        </authorList>
    </citation>
    <scope>NUCLEOTIDE SEQUENCE [LARGE SCALE GENOMIC DNA]</scope>
    <source>
        <strain evidence="3 5">MA 48</strain>
    </source>
</reference>
<proteinExistence type="predicted"/>
<evidence type="ECO:0000313" key="4">
    <source>
        <dbReference type="EMBL" id="PTQ53442.1"/>
    </source>
</evidence>
<dbReference type="PANTHER" id="PTHR35271:SF1">
    <property type="entry name" value="ABC TRANSPORTER, SUBSTRATE-BINDING LIPOPROTEIN"/>
    <property type="match status" value="1"/>
</dbReference>
<keyword evidence="5" id="KW-1185">Reference proteome</keyword>
<reference evidence="4 6" key="2">
    <citation type="submission" date="2017-08" db="EMBL/GenBank/DDBJ databases">
        <title>Burning lignite coal seam in the remote Altai Mountains harbors a hydrogen-driven thermophilic microbial community.</title>
        <authorList>
            <person name="Kadnikov V.V."/>
            <person name="Mardanov A.V."/>
            <person name="Ivasenko D."/>
            <person name="Beletsky A.V."/>
            <person name="Karnachuk O.V."/>
            <person name="Ravin N.V."/>
        </authorList>
    </citation>
    <scope>NUCLEOTIDE SEQUENCE [LARGE SCALE GENOMIC DNA]</scope>
    <source>
        <strain evidence="4">AL33</strain>
    </source>
</reference>
<dbReference type="SUPFAM" id="SSF53822">
    <property type="entry name" value="Periplasmic binding protein-like I"/>
    <property type="match status" value="1"/>
</dbReference>
<dbReference type="OrthoDB" id="9776955at2"/>
<organism evidence="3 5">
    <name type="scientific">Hydrogenibacillus schlegelii</name>
    <name type="common">Bacillus schlegelii</name>
    <dbReference type="NCBI Taxonomy" id="1484"/>
    <lineage>
        <taxon>Bacteria</taxon>
        <taxon>Bacillati</taxon>
        <taxon>Bacillota</taxon>
        <taxon>Bacilli</taxon>
        <taxon>Bacillales</taxon>
        <taxon>Bacillales Family X. Incertae Sedis</taxon>
        <taxon>Hydrogenibacillus</taxon>
    </lineage>
</organism>
<feature type="signal peptide" evidence="2">
    <location>
        <begin position="1"/>
        <end position="27"/>
    </location>
</feature>
<accession>A0A132NCL2</accession>
<evidence type="ECO:0000256" key="2">
    <source>
        <dbReference type="SAM" id="SignalP"/>
    </source>
</evidence>
<feature type="region of interest" description="Disordered" evidence="1">
    <location>
        <begin position="34"/>
        <end position="63"/>
    </location>
</feature>
<gene>
    <name evidence="4" type="ORF">HSCHL_2070</name>
    <name evidence="3" type="ORF">SA87_04410</name>
</gene>
<evidence type="ECO:0000313" key="6">
    <source>
        <dbReference type="Proteomes" id="UP000244180"/>
    </source>
</evidence>